<evidence type="ECO:0000256" key="7">
    <source>
        <dbReference type="RuleBase" id="RU004020"/>
    </source>
</evidence>
<dbReference type="GO" id="GO:0005634">
    <property type="term" value="C:nucleus"/>
    <property type="evidence" value="ECO:0007669"/>
    <property type="project" value="UniProtKB-SubCell"/>
</dbReference>
<evidence type="ECO:0000256" key="2">
    <source>
        <dbReference type="ARBA" id="ARBA00006403"/>
    </source>
</evidence>
<reference evidence="10 11" key="1">
    <citation type="submission" date="2015-03" db="EMBL/GenBank/DDBJ databases">
        <title>Draft genome of the nematode, Opisthorchis viverrini.</title>
        <authorList>
            <person name="Mitreva M."/>
        </authorList>
    </citation>
    <scope>NUCLEOTIDE SEQUENCE [LARGE SCALE GENOMIC DNA]</scope>
    <source>
        <strain evidence="10">Khon Kaen</strain>
    </source>
</reference>
<evidence type="ECO:0000256" key="8">
    <source>
        <dbReference type="SAM" id="MobiDB-lite"/>
    </source>
</evidence>
<feature type="region of interest" description="Disordered" evidence="8">
    <location>
        <begin position="908"/>
        <end position="948"/>
    </location>
</feature>
<evidence type="ECO:0000256" key="1">
    <source>
        <dbReference type="ARBA" id="ARBA00004123"/>
    </source>
</evidence>
<feature type="domain" description="HSF-type DNA-binding" evidence="9">
    <location>
        <begin position="12"/>
        <end position="128"/>
    </location>
</feature>
<dbReference type="InterPro" id="IPR000232">
    <property type="entry name" value="HSF_DNA-bd"/>
</dbReference>
<dbReference type="SUPFAM" id="SSF46785">
    <property type="entry name" value="Winged helix' DNA-binding domain"/>
    <property type="match status" value="1"/>
</dbReference>
<evidence type="ECO:0000256" key="5">
    <source>
        <dbReference type="ARBA" id="ARBA00023163"/>
    </source>
</evidence>
<dbReference type="InterPro" id="IPR036390">
    <property type="entry name" value="WH_DNA-bd_sf"/>
</dbReference>
<proteinExistence type="inferred from homology"/>
<keyword evidence="5" id="KW-0804">Transcription</keyword>
<dbReference type="FunFam" id="1.10.10.10:FF:000027">
    <property type="entry name" value="Heat shock transcription factor 1"/>
    <property type="match status" value="1"/>
</dbReference>
<dbReference type="PRINTS" id="PR00056">
    <property type="entry name" value="HSFDOMAIN"/>
</dbReference>
<dbReference type="SMART" id="SM00415">
    <property type="entry name" value="HSF"/>
    <property type="match status" value="1"/>
</dbReference>
<evidence type="ECO:0000313" key="11">
    <source>
        <dbReference type="Proteomes" id="UP000243686"/>
    </source>
</evidence>
<dbReference type="GO" id="GO:0003700">
    <property type="term" value="F:DNA-binding transcription factor activity"/>
    <property type="evidence" value="ECO:0007669"/>
    <property type="project" value="InterPro"/>
</dbReference>
<name>A0A1S8WIH2_OPIVI</name>
<dbReference type="InterPro" id="IPR036388">
    <property type="entry name" value="WH-like_DNA-bd_sf"/>
</dbReference>
<keyword evidence="3" id="KW-0805">Transcription regulation</keyword>
<dbReference type="PANTHER" id="PTHR10015:SF427">
    <property type="entry name" value="HEAT SHOCK FACTOR PROTEIN"/>
    <property type="match status" value="1"/>
</dbReference>
<accession>A0A1S8WIH2</accession>
<feature type="region of interest" description="Disordered" evidence="8">
    <location>
        <begin position="581"/>
        <end position="610"/>
    </location>
</feature>
<organism evidence="10 11">
    <name type="scientific">Opisthorchis viverrini</name>
    <name type="common">Southeast Asian liver fluke</name>
    <dbReference type="NCBI Taxonomy" id="6198"/>
    <lineage>
        <taxon>Eukaryota</taxon>
        <taxon>Metazoa</taxon>
        <taxon>Spiralia</taxon>
        <taxon>Lophotrochozoa</taxon>
        <taxon>Platyhelminthes</taxon>
        <taxon>Trematoda</taxon>
        <taxon>Digenea</taxon>
        <taxon>Opisthorchiida</taxon>
        <taxon>Opisthorchiata</taxon>
        <taxon>Opisthorchiidae</taxon>
        <taxon>Opisthorchis</taxon>
    </lineage>
</organism>
<keyword evidence="6" id="KW-0539">Nucleus</keyword>
<keyword evidence="4 10" id="KW-0238">DNA-binding</keyword>
<dbReference type="Proteomes" id="UP000243686">
    <property type="component" value="Unassembled WGS sequence"/>
</dbReference>
<evidence type="ECO:0000256" key="3">
    <source>
        <dbReference type="ARBA" id="ARBA00023015"/>
    </source>
</evidence>
<comment type="similarity">
    <text evidence="2 7">Belongs to the HSF family.</text>
</comment>
<gene>
    <name evidence="10" type="ORF">X801_09977</name>
</gene>
<evidence type="ECO:0000313" key="10">
    <source>
        <dbReference type="EMBL" id="OON14235.1"/>
    </source>
</evidence>
<comment type="subcellular location">
    <subcellularLocation>
        <location evidence="1">Nucleus</location>
    </subcellularLocation>
</comment>
<keyword evidence="11" id="KW-1185">Reference proteome</keyword>
<dbReference type="EMBL" id="KV906786">
    <property type="protein sequence ID" value="OON14235.1"/>
    <property type="molecule type" value="Genomic_DNA"/>
</dbReference>
<dbReference type="Gene3D" id="1.10.10.10">
    <property type="entry name" value="Winged helix-like DNA-binding domain superfamily/Winged helix DNA-binding domain"/>
    <property type="match status" value="1"/>
</dbReference>
<evidence type="ECO:0000259" key="9">
    <source>
        <dbReference type="SMART" id="SM00415"/>
    </source>
</evidence>
<dbReference type="AlphaFoldDB" id="A0A1S8WIH2"/>
<dbReference type="PANTHER" id="PTHR10015">
    <property type="entry name" value="HEAT SHOCK TRANSCRIPTION FACTOR"/>
    <property type="match status" value="1"/>
</dbReference>
<evidence type="ECO:0000256" key="6">
    <source>
        <dbReference type="ARBA" id="ARBA00023242"/>
    </source>
</evidence>
<dbReference type="Pfam" id="PF00447">
    <property type="entry name" value="HSF_DNA-bind"/>
    <property type="match status" value="1"/>
</dbReference>
<feature type="compositionally biased region" description="Polar residues" evidence="8">
    <location>
        <begin position="932"/>
        <end position="948"/>
    </location>
</feature>
<dbReference type="GO" id="GO:0043565">
    <property type="term" value="F:sequence-specific DNA binding"/>
    <property type="evidence" value="ECO:0007669"/>
    <property type="project" value="InterPro"/>
</dbReference>
<feature type="compositionally biased region" description="Polar residues" evidence="8">
    <location>
        <begin position="597"/>
        <end position="610"/>
    </location>
</feature>
<evidence type="ECO:0000256" key="4">
    <source>
        <dbReference type="ARBA" id="ARBA00023125"/>
    </source>
</evidence>
<protein>
    <submittedName>
        <fullName evidence="10">HSF-type DNA-binding domain protein</fullName>
    </submittedName>
</protein>
<sequence>MELQGIDLGFPAVPAFLTKLRLLVDDEDTKDIIYWDPSGNSFHISDGNRLAKEVLPLFFKHNNLSSFIRQLNMCKSVPSFTHFLLDGFRKVNRIDPCPALKMDVEDMEFRHPFFVRQKPHLLSKIQRKPTSTLYNGRFFIHPSMTNVNHNQTQSAFANSGEFPQSIPVASEFMRLSGVVRTLRNNQEMIAQQVNFLKSENQLLASELHDLRERYVHQSQLIQTLFSFLSAFAKDGRSQNYRFSPKRKALPFSVSSVIPANARSGLKLNLPKGFLLDDPSSFQSIKIAPSDELHETPFKLAKVDNSTLVTLTNPSLDSSFALEGAGPSTSRTLQYIPSPTLLSVNDLSLPDNKFVLSPLPEIDPGSKQSADPVPGKPNNLAVLPLVATDVQQLGPVGGVQQARPNMKVASRDSPFVSISILLQTKSMTSNMRCIGGFVRFVFNIAFSMTLDISVGSVFTCNSTATFLGNFLTFLSFQISRHFEITLCLLFNQKRMFAETDRTLASLTQGLSPPAGTEKANETLAGSENMAFDLNLSRCTTPASLIQPDSLDIAEFFATRDDNVSDISLEDLFLASTNGADISANSRPSKLTPKVDKTVSISPRSGRSSVDSEATIPFEDLNLDHQLRTPEIQSNAPESSNILRSALTKLDPSLEKSEVSTVTPAVSVAPSATAGKLTTQPMDDQVAPAEQRISLLVDSTQSADEVLQEEGSLAVDDQELFGLPWEEQEVVVEDEEHQLGDNVDQFSTDLLPVTEQSNARLKAFSTPREVTINHTSTLPRAANKFDHNLIIGSEIIPAEAALPFANVPTTIAHFMQPTNIRPVSPTSQPTLGVTNVPTLPRQNHVILNQSQTRLVQTTVPKSVTSIPSNQCFVQATSLCQPVLATPIALPAQLLSLRPLSIGHSTPVYMHAPRQSRVPERRQRPTYRAIAPAVKSTTPPANTNKSTPINK</sequence>